<dbReference type="InterPro" id="IPR001451">
    <property type="entry name" value="Hexapep"/>
</dbReference>
<keyword evidence="1" id="KW-0812">Transmembrane</keyword>
<dbReference type="InterPro" id="IPR003362">
    <property type="entry name" value="Bact_transf"/>
</dbReference>
<accession>A0A165LUR0</accession>
<comment type="caution">
    <text evidence="3">The sequence shown here is derived from an EMBL/GenBank/DDBJ whole genome shotgun (WGS) entry which is preliminary data.</text>
</comment>
<evidence type="ECO:0000313" key="3">
    <source>
        <dbReference type="EMBL" id="KZK74455.1"/>
    </source>
</evidence>
<dbReference type="RefSeq" id="WP_303681386.1">
    <property type="nucleotide sequence ID" value="NZ_LVWG01000025.1"/>
</dbReference>
<feature type="domain" description="Bacterial sugar transferase" evidence="2">
    <location>
        <begin position="368"/>
        <end position="457"/>
    </location>
</feature>
<dbReference type="Proteomes" id="UP000076481">
    <property type="component" value="Unassembled WGS sequence"/>
</dbReference>
<sequence>MNTGSVQTLIVLREEEHAWLQDLFRSRHPMMVTLCNKPFIEYLIDFAILSGSEALRIASDSPITDLENYCGNGSRWGITIDYAHILPEDDRERLLEKNRQFCSRGKTMLIEKTLFVAYDKKNDYRLWLRACPEGVAVSGTSGSITILGNKQENSIPGPIPEPSLPMLLTIGEYYRLADDTLKNADRYILPGYSSEPDCFLGRNVVIQKGAEIRKPVMIGNNVQISAGSIIGPGAIIGSNVIIDRESVVSGSILMDNTFIGEQLEVKGRIADGSLLIDPESGATLQMEDPHLMSAIQPGASTKQIIRRIIHALAALALLIVLALPFLILRPLLGLRRNWHTKKRLFPPGATAKKLTIEQVVIRPEGAYGRLAIALSIDRYPSLFKVLGGKLRLIGHRPAVSSDTSTISSGCIAMNPAVFGYAETEEWPENERDELMVDHYHLLHSGSLNDIGLLLKALLNKKHM</sequence>
<proteinExistence type="predicted"/>
<dbReference type="InterPro" id="IPR011004">
    <property type="entry name" value="Trimer_LpxA-like_sf"/>
</dbReference>
<gene>
    <name evidence="3" type="ORF">A3K90_06610</name>
</gene>
<name>A0A165LUR0_PELLU</name>
<keyword evidence="1" id="KW-0472">Membrane</keyword>
<dbReference type="Pfam" id="PF02397">
    <property type="entry name" value="Bac_transf"/>
    <property type="match status" value="1"/>
</dbReference>
<dbReference type="SUPFAM" id="SSF51161">
    <property type="entry name" value="Trimeric LpxA-like enzymes"/>
    <property type="match status" value="1"/>
</dbReference>
<organism evidence="3 4">
    <name type="scientific">Pelodictyon luteolum</name>
    <dbReference type="NCBI Taxonomy" id="1100"/>
    <lineage>
        <taxon>Bacteria</taxon>
        <taxon>Pseudomonadati</taxon>
        <taxon>Chlorobiota</taxon>
        <taxon>Chlorobiia</taxon>
        <taxon>Chlorobiales</taxon>
        <taxon>Chlorobiaceae</taxon>
        <taxon>Chlorobium/Pelodictyon group</taxon>
        <taxon>Pelodictyon</taxon>
    </lineage>
</organism>
<keyword evidence="1" id="KW-1133">Transmembrane helix</keyword>
<protein>
    <recommendedName>
        <fullName evidence="2">Bacterial sugar transferase domain-containing protein</fullName>
    </recommendedName>
</protein>
<dbReference type="AlphaFoldDB" id="A0A165LUR0"/>
<evidence type="ECO:0000313" key="4">
    <source>
        <dbReference type="Proteomes" id="UP000076481"/>
    </source>
</evidence>
<reference evidence="3 4" key="1">
    <citation type="submission" date="2016-03" db="EMBL/GenBank/DDBJ databases">
        <title>Speciation and ecological success in dimly lit waters: horizontal gene transfer in a green sulfur bacteria bloom unveiled by metagenomic assembly.</title>
        <authorList>
            <person name="Llorens-Mares T."/>
            <person name="Liu Z."/>
            <person name="Allen L.Z."/>
            <person name="Rusch D.B."/>
            <person name="Craig M.T."/>
            <person name="Dupont C.L."/>
            <person name="Bryant D.A."/>
            <person name="Casamayor E.O."/>
        </authorList>
    </citation>
    <scope>NUCLEOTIDE SEQUENCE [LARGE SCALE GENOMIC DNA]</scope>
    <source>
        <strain evidence="3">CIII</strain>
    </source>
</reference>
<evidence type="ECO:0000259" key="2">
    <source>
        <dbReference type="Pfam" id="PF02397"/>
    </source>
</evidence>
<dbReference type="EMBL" id="LVWG01000025">
    <property type="protein sequence ID" value="KZK74455.1"/>
    <property type="molecule type" value="Genomic_DNA"/>
</dbReference>
<dbReference type="Gene3D" id="2.160.10.10">
    <property type="entry name" value="Hexapeptide repeat proteins"/>
    <property type="match status" value="1"/>
</dbReference>
<evidence type="ECO:0000256" key="1">
    <source>
        <dbReference type="SAM" id="Phobius"/>
    </source>
</evidence>
<feature type="transmembrane region" description="Helical" evidence="1">
    <location>
        <begin position="308"/>
        <end position="332"/>
    </location>
</feature>
<dbReference type="Pfam" id="PF00132">
    <property type="entry name" value="Hexapep"/>
    <property type="match status" value="1"/>
</dbReference>